<evidence type="ECO:0000313" key="1">
    <source>
        <dbReference type="EMBL" id="KAF2618403.1"/>
    </source>
</evidence>
<name>A0A8S9MMX5_BRACR</name>
<reference evidence="1" key="1">
    <citation type="submission" date="2019-12" db="EMBL/GenBank/DDBJ databases">
        <title>Genome sequencing and annotation of Brassica cretica.</title>
        <authorList>
            <person name="Studholme D.J."/>
            <person name="Sarris P.F."/>
        </authorList>
    </citation>
    <scope>NUCLEOTIDE SEQUENCE</scope>
    <source>
        <strain evidence="1">PFS-001/15</strain>
        <tissue evidence="1">Leaf</tissue>
    </source>
</reference>
<organism evidence="1 2">
    <name type="scientific">Brassica cretica</name>
    <name type="common">Mustard</name>
    <dbReference type="NCBI Taxonomy" id="69181"/>
    <lineage>
        <taxon>Eukaryota</taxon>
        <taxon>Viridiplantae</taxon>
        <taxon>Streptophyta</taxon>
        <taxon>Embryophyta</taxon>
        <taxon>Tracheophyta</taxon>
        <taxon>Spermatophyta</taxon>
        <taxon>Magnoliopsida</taxon>
        <taxon>eudicotyledons</taxon>
        <taxon>Gunneridae</taxon>
        <taxon>Pentapetalae</taxon>
        <taxon>rosids</taxon>
        <taxon>malvids</taxon>
        <taxon>Brassicales</taxon>
        <taxon>Brassicaceae</taxon>
        <taxon>Brassiceae</taxon>
        <taxon>Brassica</taxon>
    </lineage>
</organism>
<dbReference type="Proteomes" id="UP000712281">
    <property type="component" value="Unassembled WGS sequence"/>
</dbReference>
<sequence>MHGFVLYQGFGKVRSLRSNRAWLELGRYVATEPCACSRPSRVRARSLRSDRAWLVRGPMAILEHVRDQFGYVSVASGQSVFSGLIEIRTRFYRKMLETSVLGLGQDRGLLLVLEGVMTNSTYVSPFSFILIPDRFKVRDRFSAYMTSLLSMCRMYESHLHEMANAYDCLVFQEGVFIEEENFVVRTNLRASATSRDAEDLLFFRMPRFVLEMFAGLKIVVYALSDGAMIAQRLGVKDMFTQIAKDVVGDSEFWFRLLLEGVIDRGPKSACPDSLAKFSRVIRLKMADSRRKRFSALGRRSLRGLIQNQCGVSCGIAFSDVAEGKERQKSASRRAKK</sequence>
<comment type="caution">
    <text evidence="1">The sequence shown here is derived from an EMBL/GenBank/DDBJ whole genome shotgun (WGS) entry which is preliminary data.</text>
</comment>
<evidence type="ECO:0000313" key="2">
    <source>
        <dbReference type="Proteomes" id="UP000712281"/>
    </source>
</evidence>
<dbReference type="EMBL" id="QGKW02000007">
    <property type="protein sequence ID" value="KAF2618403.1"/>
    <property type="molecule type" value="Genomic_DNA"/>
</dbReference>
<accession>A0A8S9MMX5</accession>
<protein>
    <submittedName>
        <fullName evidence="1">Uncharacterized protein</fullName>
    </submittedName>
</protein>
<gene>
    <name evidence="1" type="ORF">F2Q68_00038853</name>
</gene>
<proteinExistence type="predicted"/>
<dbReference type="AlphaFoldDB" id="A0A8S9MMX5"/>